<sequence>MQPTPTYDAVGRCIYCDARVHSIHRDKLGDEHIIPEAINGSLVLPQAACGRCEGAISKFEQYCMKQTLGPLRYALGLKTKRPKDRPETLPLQLKIGGEWVTRDVPVELAPFTLLLPIFHPPEILYEREPSRTNINTESFKFVNMSAGDPSALFARFGATEGRSYQGSLIGERFALLLAKIAHGFATAERDDIDHFNPVLADTILREPSAPPLPYLIGGSPKLLPASQEIHEIGLARGVTKFGVTWIVPIRLFGEFGAPSYQVVVSVEHPPFPIINRTIGSEAGKP</sequence>
<evidence type="ECO:0000313" key="2">
    <source>
        <dbReference type="Proteomes" id="UP000251558"/>
    </source>
</evidence>
<gene>
    <name evidence="1" type="ORF">DPM33_23645</name>
</gene>
<dbReference type="EMBL" id="QMBP01000012">
    <property type="protein sequence ID" value="RAZ88522.1"/>
    <property type="molecule type" value="Genomic_DNA"/>
</dbReference>
<reference evidence="1 2" key="1">
    <citation type="submission" date="2018-07" db="EMBL/GenBank/DDBJ databases">
        <title>Diversity of Mesorhizobium strains in Brazil.</title>
        <authorList>
            <person name="Helene L.C.F."/>
            <person name="Dall'Agnol R."/>
            <person name="Delamuta J.R.M."/>
            <person name="Hungria M."/>
        </authorList>
    </citation>
    <scope>NUCLEOTIDE SEQUENCE [LARGE SCALE GENOMIC DNA]</scope>
    <source>
        <strain evidence="1 2">AC99b</strain>
    </source>
</reference>
<evidence type="ECO:0008006" key="3">
    <source>
        <dbReference type="Google" id="ProtNLM"/>
    </source>
</evidence>
<evidence type="ECO:0000313" key="1">
    <source>
        <dbReference type="EMBL" id="RAZ88522.1"/>
    </source>
</evidence>
<accession>A0A330HLQ5</accession>
<dbReference type="Proteomes" id="UP000251558">
    <property type="component" value="Unassembled WGS sequence"/>
</dbReference>
<keyword evidence="2" id="KW-1185">Reference proteome</keyword>
<comment type="caution">
    <text evidence="1">The sequence shown here is derived from an EMBL/GenBank/DDBJ whole genome shotgun (WGS) entry which is preliminary data.</text>
</comment>
<protein>
    <recommendedName>
        <fullName evidence="3">HNH endonuclease 5 domain-containing protein</fullName>
    </recommendedName>
</protein>
<organism evidence="1 2">
    <name type="scientific">Mesorhizobium hawassense</name>
    <dbReference type="NCBI Taxonomy" id="1209954"/>
    <lineage>
        <taxon>Bacteria</taxon>
        <taxon>Pseudomonadati</taxon>
        <taxon>Pseudomonadota</taxon>
        <taxon>Alphaproteobacteria</taxon>
        <taxon>Hyphomicrobiales</taxon>
        <taxon>Phyllobacteriaceae</taxon>
        <taxon>Mesorhizobium</taxon>
    </lineage>
</organism>
<name>A0A330HLQ5_9HYPH</name>
<proteinExistence type="predicted"/>
<dbReference type="AlphaFoldDB" id="A0A330HLQ5"/>